<name>A0AAN8NGZ4_9PEZI</name>
<evidence type="ECO:0000313" key="1">
    <source>
        <dbReference type="EMBL" id="KAK6516344.1"/>
    </source>
</evidence>
<reference evidence="1 2" key="1">
    <citation type="submission" date="2019-10" db="EMBL/GenBank/DDBJ databases">
        <authorList>
            <person name="Palmer J.M."/>
        </authorList>
    </citation>
    <scope>NUCLEOTIDE SEQUENCE [LARGE SCALE GENOMIC DNA]</scope>
    <source>
        <strain evidence="1 2">TWF506</strain>
    </source>
</reference>
<protein>
    <submittedName>
        <fullName evidence="1">Uncharacterized protein</fullName>
    </submittedName>
</protein>
<dbReference type="Proteomes" id="UP001307849">
    <property type="component" value="Unassembled WGS sequence"/>
</dbReference>
<comment type="caution">
    <text evidence="1">The sequence shown here is derived from an EMBL/GenBank/DDBJ whole genome shotgun (WGS) entry which is preliminary data.</text>
</comment>
<organism evidence="1 2">
    <name type="scientific">Arthrobotrys conoides</name>
    <dbReference type="NCBI Taxonomy" id="74498"/>
    <lineage>
        <taxon>Eukaryota</taxon>
        <taxon>Fungi</taxon>
        <taxon>Dikarya</taxon>
        <taxon>Ascomycota</taxon>
        <taxon>Pezizomycotina</taxon>
        <taxon>Orbiliomycetes</taxon>
        <taxon>Orbiliales</taxon>
        <taxon>Orbiliaceae</taxon>
        <taxon>Arthrobotrys</taxon>
    </lineage>
</organism>
<keyword evidence="2" id="KW-1185">Reference proteome</keyword>
<evidence type="ECO:0000313" key="2">
    <source>
        <dbReference type="Proteomes" id="UP001307849"/>
    </source>
</evidence>
<sequence>MPRAKKPTVDKLVATEVPTGRTDSAIIITLSKEELQKYIDREKTYFFRINPWNQNVTKVWLYIKDPIKCITHVAVVGPLKARGDLGPLGRSNAAFNSGILNNGRHKFKAAYEVTSILKLAREMEFMHIIENRYSKPTANGNVYADKMMSDELEEVPLQIIF</sequence>
<dbReference type="AlphaFoldDB" id="A0AAN8NGZ4"/>
<proteinExistence type="predicted"/>
<accession>A0AAN8NGZ4</accession>
<dbReference type="EMBL" id="JAVHJM010000003">
    <property type="protein sequence ID" value="KAK6516344.1"/>
    <property type="molecule type" value="Genomic_DNA"/>
</dbReference>
<gene>
    <name evidence="1" type="ORF">TWF506_006253</name>
</gene>